<accession>F4RJ05</accession>
<evidence type="ECO:0000256" key="3">
    <source>
        <dbReference type="ARBA" id="ARBA00022989"/>
    </source>
</evidence>
<dbReference type="Proteomes" id="UP000001072">
    <property type="component" value="Unassembled WGS sequence"/>
</dbReference>
<keyword evidence="2 5" id="KW-0812">Transmembrane</keyword>
<feature type="transmembrane region" description="Helical" evidence="5">
    <location>
        <begin position="231"/>
        <end position="253"/>
    </location>
</feature>
<dbReference type="PANTHER" id="PTHR30249:SF0">
    <property type="entry name" value="PLASTIDAL GLYCOLATE_GLYCERATE TRANSLOCATOR 1, CHLOROPLASTIC"/>
    <property type="match status" value="1"/>
</dbReference>
<proteinExistence type="predicted"/>
<protein>
    <recommendedName>
        <fullName evidence="8">LrgB-like protein</fullName>
    </recommendedName>
</protein>
<feature type="transmembrane region" description="Helical" evidence="5">
    <location>
        <begin position="325"/>
        <end position="345"/>
    </location>
</feature>
<feature type="transmembrane region" description="Helical" evidence="5">
    <location>
        <begin position="351"/>
        <end position="372"/>
    </location>
</feature>
<dbReference type="PANTHER" id="PTHR30249">
    <property type="entry name" value="PUTATIVE SEROTONIN TRANSPORTER"/>
    <property type="match status" value="1"/>
</dbReference>
<dbReference type="InterPro" id="IPR007300">
    <property type="entry name" value="CidB/LrgB"/>
</dbReference>
<evidence type="ECO:0000256" key="5">
    <source>
        <dbReference type="SAM" id="Phobius"/>
    </source>
</evidence>
<organism evidence="7">
    <name type="scientific">Melampsora larici-populina (strain 98AG31 / pathotype 3-4-7)</name>
    <name type="common">Poplar leaf rust fungus</name>
    <dbReference type="NCBI Taxonomy" id="747676"/>
    <lineage>
        <taxon>Eukaryota</taxon>
        <taxon>Fungi</taxon>
        <taxon>Dikarya</taxon>
        <taxon>Basidiomycota</taxon>
        <taxon>Pucciniomycotina</taxon>
        <taxon>Pucciniomycetes</taxon>
        <taxon>Pucciniales</taxon>
        <taxon>Melampsoraceae</taxon>
        <taxon>Melampsora</taxon>
    </lineage>
</organism>
<dbReference type="HOGENOM" id="CLU_024337_1_0_1"/>
<feature type="transmembrane region" description="Helical" evidence="5">
    <location>
        <begin position="87"/>
        <end position="112"/>
    </location>
</feature>
<dbReference type="InParanoid" id="F4RJ05"/>
<sequence length="385" mass="42166">MGLFFTSSFILIPKRDSMSASEIGLICALFLPSFLATWIGTVGICKLLQIFHPHQSHGDLNKNNDKDGILITRGVATSKPETKEDVLVNWMISLFDPIVYLIIFIIGIPVFFSPGGSNRSLPLFLSTVVLSWLLSRRVVPTTWQMILHPILVTSAISVLAIFIFGSIKGMQIQEVLGHYSTGSTYLVLFRKDKGYTGQPPGCGDVMSSILNAGIICLAFPLFRYRQDLYCNFVRIVIVIIPNCVISLFLWPFLANKMGMNGDHSITFAGRFMSTPFGIEFIKATGGDQSLVVVLICFTGIIAVIIRDQAFRLLRVRVKVGSDDYFTIGMTTGVIAAAIGTSALIGNNYHRAAATSTVSFVLYGIILLSLVAVPDISKFVDKLAGF</sequence>
<dbReference type="EMBL" id="GL883103">
    <property type="protein sequence ID" value="EGG07738.1"/>
    <property type="molecule type" value="Genomic_DNA"/>
</dbReference>
<keyword evidence="7" id="KW-1185">Reference proteome</keyword>
<dbReference type="eggNOG" id="ENOG502QQ63">
    <property type="taxonomic scope" value="Eukaryota"/>
</dbReference>
<dbReference type="RefSeq" id="XP_007409070.1">
    <property type="nucleotide sequence ID" value="XM_007409008.1"/>
</dbReference>
<evidence type="ECO:0000256" key="2">
    <source>
        <dbReference type="ARBA" id="ARBA00022692"/>
    </source>
</evidence>
<dbReference type="GeneID" id="18928817"/>
<feature type="transmembrane region" description="Helical" evidence="5">
    <location>
        <begin position="23"/>
        <end position="45"/>
    </location>
</feature>
<reference evidence="7" key="1">
    <citation type="journal article" date="2011" name="Proc. Natl. Acad. Sci. U.S.A.">
        <title>Obligate biotrophy features unraveled by the genomic analysis of rust fungi.</title>
        <authorList>
            <person name="Duplessis S."/>
            <person name="Cuomo C.A."/>
            <person name="Lin Y.-C."/>
            <person name="Aerts A."/>
            <person name="Tisserant E."/>
            <person name="Veneault-Fourrey C."/>
            <person name="Joly D.L."/>
            <person name="Hacquard S."/>
            <person name="Amselem J."/>
            <person name="Cantarel B.L."/>
            <person name="Chiu R."/>
            <person name="Coutinho P.M."/>
            <person name="Feau N."/>
            <person name="Field M."/>
            <person name="Frey P."/>
            <person name="Gelhaye E."/>
            <person name="Goldberg J."/>
            <person name="Grabherr M.G."/>
            <person name="Kodira C.D."/>
            <person name="Kohler A."/>
            <person name="Kuees U."/>
            <person name="Lindquist E.A."/>
            <person name="Lucas S.M."/>
            <person name="Mago R."/>
            <person name="Mauceli E."/>
            <person name="Morin E."/>
            <person name="Murat C."/>
            <person name="Pangilinan J.L."/>
            <person name="Park R."/>
            <person name="Pearson M."/>
            <person name="Quesneville H."/>
            <person name="Rouhier N."/>
            <person name="Sakthikumar S."/>
            <person name="Salamov A.A."/>
            <person name="Schmutz J."/>
            <person name="Selles B."/>
            <person name="Shapiro H."/>
            <person name="Tanguay P."/>
            <person name="Tuskan G.A."/>
            <person name="Henrissat B."/>
            <person name="Van de Peer Y."/>
            <person name="Rouze P."/>
            <person name="Ellis J.G."/>
            <person name="Dodds P.N."/>
            <person name="Schein J.E."/>
            <person name="Zhong S."/>
            <person name="Hamelin R.C."/>
            <person name="Grigoriev I.V."/>
            <person name="Szabo L.J."/>
            <person name="Martin F."/>
        </authorList>
    </citation>
    <scope>NUCLEOTIDE SEQUENCE [LARGE SCALE GENOMIC DNA]</scope>
    <source>
        <strain evidence="7">98AG31 / pathotype 3-4-7</strain>
    </source>
</reference>
<keyword evidence="4 5" id="KW-0472">Membrane</keyword>
<gene>
    <name evidence="6" type="ORF">MELLADRAFT_52361</name>
</gene>
<evidence type="ECO:0000313" key="6">
    <source>
        <dbReference type="EMBL" id="EGG07738.1"/>
    </source>
</evidence>
<dbReference type="AlphaFoldDB" id="F4RJ05"/>
<evidence type="ECO:0000313" key="7">
    <source>
        <dbReference type="Proteomes" id="UP000001072"/>
    </source>
</evidence>
<dbReference type="Pfam" id="PF04172">
    <property type="entry name" value="LrgB"/>
    <property type="match status" value="1"/>
</dbReference>
<feature type="transmembrane region" description="Helical" evidence="5">
    <location>
        <begin position="146"/>
        <end position="167"/>
    </location>
</feature>
<feature type="transmembrane region" description="Helical" evidence="5">
    <location>
        <begin position="288"/>
        <end position="305"/>
    </location>
</feature>
<name>F4RJ05_MELLP</name>
<dbReference type="OrthoDB" id="2502820at2759"/>
<evidence type="ECO:0000256" key="1">
    <source>
        <dbReference type="ARBA" id="ARBA00004141"/>
    </source>
</evidence>
<evidence type="ECO:0000256" key="4">
    <source>
        <dbReference type="ARBA" id="ARBA00023136"/>
    </source>
</evidence>
<dbReference type="VEuPathDB" id="FungiDB:MELLADRAFT_52361"/>
<keyword evidence="3 5" id="KW-1133">Transmembrane helix</keyword>
<dbReference type="KEGG" id="mlr:MELLADRAFT_52361"/>
<dbReference type="GO" id="GO:0016020">
    <property type="term" value="C:membrane"/>
    <property type="evidence" value="ECO:0007669"/>
    <property type="project" value="UniProtKB-SubCell"/>
</dbReference>
<comment type="subcellular location">
    <subcellularLocation>
        <location evidence="1">Membrane</location>
        <topology evidence="1">Multi-pass membrane protein</topology>
    </subcellularLocation>
</comment>
<evidence type="ECO:0008006" key="8">
    <source>
        <dbReference type="Google" id="ProtNLM"/>
    </source>
</evidence>